<accession>A0A7H0H666</accession>
<dbReference type="Pfam" id="PF19888">
    <property type="entry name" value="DUF6361"/>
    <property type="match status" value="1"/>
</dbReference>
<feature type="region of interest" description="Disordered" evidence="1">
    <location>
        <begin position="311"/>
        <end position="377"/>
    </location>
</feature>
<evidence type="ECO:0000313" key="2">
    <source>
        <dbReference type="EMBL" id="QNP56032.1"/>
    </source>
</evidence>
<keyword evidence="3" id="KW-1185">Reference proteome</keyword>
<dbReference type="CDD" id="cd09176">
    <property type="entry name" value="PLDc_unchar6"/>
    <property type="match status" value="1"/>
</dbReference>
<protein>
    <submittedName>
        <fullName evidence="2">Phospholipase D family protein</fullName>
    </submittedName>
</protein>
<dbReference type="Proteomes" id="UP000516117">
    <property type="component" value="Chromosome"/>
</dbReference>
<organism evidence="2 3">
    <name type="scientific">Tessaracoccus defluvii</name>
    <dbReference type="NCBI Taxonomy" id="1285901"/>
    <lineage>
        <taxon>Bacteria</taxon>
        <taxon>Bacillati</taxon>
        <taxon>Actinomycetota</taxon>
        <taxon>Actinomycetes</taxon>
        <taxon>Propionibacteriales</taxon>
        <taxon>Propionibacteriaceae</taxon>
        <taxon>Tessaracoccus</taxon>
    </lineage>
</organism>
<dbReference type="InterPro" id="IPR045941">
    <property type="entry name" value="DUF6361"/>
</dbReference>
<name>A0A7H0H666_9ACTN</name>
<gene>
    <name evidence="2" type="ORF">H9L22_00365</name>
</gene>
<dbReference type="EMBL" id="CP060789">
    <property type="protein sequence ID" value="QNP56032.1"/>
    <property type="molecule type" value="Genomic_DNA"/>
</dbReference>
<dbReference type="KEGG" id="tdf:H9L22_00365"/>
<sequence length="975" mass="105160">MASTISWLDASVEEQRRMREIVELFLDRESRDELGIGVIRDAIADGLFPGTSTLLTRARYLLFIPWCYQLAVASSDPAWTADWHERRLIAPLSGLDGAFGRVSGTGLKRLPGSVYWAPLTRWGILLDPDAALSPVPHRLREDDAARRPASAWVASLPPVPEGFPSEVPGGFDLTLVEARFLRDRMLATADDSLLAWLLDHRPSGSGDLWQEPAVLGAPGEIAALVHHGRMFAAALHGAALVYNLLLAEELPALGLTPPPRLPDYRQRLEDWAANAETIGLLDWSTAWLWRWLAQQAVRVPPATRVFVEGGSVSSATRAPTTLPTPRRSGASSGSGSGGTSVPRPGSATADASPSGAARRARWSWSSAGHRPGASCSTSTTAWNAMLEPDNRSALTELLRPPRGWRLEHAVGTTFTLDLQAALRVPMSLAAQRDRVDDELGVLGSIARAADRIDVFAQAGALSFGHPRTDLVVFLEPMIHPVTTRPGGVFHPKVWFLEFARDDERCYRFLCASRNLTFDRSWDAAVRLDGTPSSHPDAPARNAPLTRLLLALPTLTVNPMPTGRRRSLEALAGRLAAVEWEHPDGVSDLGFEVWGLGEDPEPQLKGGRMLVVSPFVSEGGLRKLGALRRPSHLISRAETLDQLPSTALGPRLHLTSFDASTGLTEPDDDGTAGSHAGEQLTGLHAKLTVVEYWGSAYARIGSQNATDAGLTRNVEAMVTLRGRIDTLGIDATVSALGDLLIDHEQQPLPEPDPHAELDRMLDRALATVAATPVRIRTEPMAEGFRLLVGADPSVPGASPDVTLDWAPVTVEGQRRAWPPGPHSAPTVVEGLELAEVTPFLLVTARAEGRFRSTVLLARLENDPAGRQEAIVARKLGDPAAFQRFVALLLEFERLGEAAATTTGWGATGPGGSPLDATGLFEPLVQAVAGDHAGLADVDRLVRYLRDSKRDVLPEGFDALWAALWQAHRSLAKEAGR</sequence>
<feature type="compositionally biased region" description="Low complexity" evidence="1">
    <location>
        <begin position="313"/>
        <end position="331"/>
    </location>
</feature>
<evidence type="ECO:0000256" key="1">
    <source>
        <dbReference type="SAM" id="MobiDB-lite"/>
    </source>
</evidence>
<dbReference type="InterPro" id="IPR059166">
    <property type="entry name" value="PLD-like_cat"/>
</dbReference>
<evidence type="ECO:0000313" key="3">
    <source>
        <dbReference type="Proteomes" id="UP000516117"/>
    </source>
</evidence>
<dbReference type="AlphaFoldDB" id="A0A7H0H666"/>
<feature type="compositionally biased region" description="Low complexity" evidence="1">
    <location>
        <begin position="339"/>
        <end position="368"/>
    </location>
</feature>
<dbReference type="Gene3D" id="3.30.870.10">
    <property type="entry name" value="Endonuclease Chain A"/>
    <property type="match status" value="1"/>
</dbReference>
<reference evidence="2 3" key="1">
    <citation type="submission" date="2020-08" db="EMBL/GenBank/DDBJ databases">
        <title>Genome sequence of Tessaracoccus defluvii JCM 17540T.</title>
        <authorList>
            <person name="Hyun D.-W."/>
            <person name="Bae J.-W."/>
        </authorList>
    </citation>
    <scope>NUCLEOTIDE SEQUENCE [LARGE SCALE GENOMIC DNA]</scope>
    <source>
        <strain evidence="2 3">JCM 17540</strain>
    </source>
</reference>
<proteinExistence type="predicted"/>